<dbReference type="GO" id="GO:0009303">
    <property type="term" value="P:rRNA transcription"/>
    <property type="evidence" value="ECO:0007669"/>
    <property type="project" value="TreeGrafter"/>
</dbReference>
<dbReference type="Pfam" id="PF21095">
    <property type="entry name" value="CarD_C"/>
    <property type="match status" value="1"/>
</dbReference>
<sequence length="146" mass="16654">MYGAGVIEKIEEKEIQGQIQKYFVINIPINKMQVLVPIKNITKTSIRLVADTLSMDMVMDVFHQGETDTSLSWKQRYKINSEKMRSGKLREGAEVVRDLMRIQKEKTLNSSEKQMLENARKILIGELGLIKGISEVQATAMLIANR</sequence>
<dbReference type="InterPro" id="IPR003711">
    <property type="entry name" value="CarD-like/TRCF_RID"/>
</dbReference>
<reference evidence="2 3" key="1">
    <citation type="submission" date="2018-08" db="EMBL/GenBank/DDBJ databases">
        <title>Bacillus chawlae sp. nov., Bacillus glennii sp. nov., and Bacillus saganii sp. nov. Isolated from the Vehicle Assembly Building at Kennedy Space Center where the Viking Spacecraft were Assembled.</title>
        <authorList>
            <person name="Seuylemezian A."/>
            <person name="Vaishampayan P."/>
        </authorList>
    </citation>
    <scope>NUCLEOTIDE SEQUENCE [LARGE SCALE GENOMIC DNA]</scope>
    <source>
        <strain evidence="2 3">V47-23a</strain>
    </source>
</reference>
<accession>A0A372LR95</accession>
<dbReference type="AlphaFoldDB" id="A0A372LR95"/>
<dbReference type="PANTHER" id="PTHR38447:SF1">
    <property type="entry name" value="RNA POLYMERASE-BINDING TRANSCRIPTION FACTOR CARD"/>
    <property type="match status" value="1"/>
</dbReference>
<dbReference type="InterPro" id="IPR052531">
    <property type="entry name" value="CarD-like_regulator"/>
</dbReference>
<organism evidence="2 3">
    <name type="scientific">Peribacillus saganii</name>
    <dbReference type="NCBI Taxonomy" id="2303992"/>
    <lineage>
        <taxon>Bacteria</taxon>
        <taxon>Bacillati</taxon>
        <taxon>Bacillota</taxon>
        <taxon>Bacilli</taxon>
        <taxon>Bacillales</taxon>
        <taxon>Bacillaceae</taxon>
        <taxon>Peribacillus</taxon>
    </lineage>
</organism>
<evidence type="ECO:0000313" key="3">
    <source>
        <dbReference type="Proteomes" id="UP000264541"/>
    </source>
</evidence>
<dbReference type="InterPro" id="IPR042215">
    <property type="entry name" value="CarD-like_C"/>
</dbReference>
<dbReference type="EMBL" id="QVTE01000016">
    <property type="protein sequence ID" value="RFU70447.1"/>
    <property type="molecule type" value="Genomic_DNA"/>
</dbReference>
<name>A0A372LR95_9BACI</name>
<dbReference type="Pfam" id="PF02559">
    <property type="entry name" value="CarD_TRCF_RID"/>
    <property type="match status" value="1"/>
</dbReference>
<dbReference type="Gene3D" id="2.40.10.170">
    <property type="match status" value="1"/>
</dbReference>
<protein>
    <submittedName>
        <fullName evidence="2">Transcription factor YdeB</fullName>
    </submittedName>
</protein>
<keyword evidence="3" id="KW-1185">Reference proteome</keyword>
<evidence type="ECO:0000259" key="1">
    <source>
        <dbReference type="SMART" id="SM01058"/>
    </source>
</evidence>
<dbReference type="PANTHER" id="PTHR38447">
    <property type="entry name" value="TRANSCRIPTION FACTOR YDEB-RELATED"/>
    <property type="match status" value="1"/>
</dbReference>
<feature type="domain" description="CarD-like/TRCF RNAP-interacting" evidence="1">
    <location>
        <begin position="1"/>
        <end position="100"/>
    </location>
</feature>
<dbReference type="Proteomes" id="UP000264541">
    <property type="component" value="Unassembled WGS sequence"/>
</dbReference>
<dbReference type="OrthoDB" id="9786074at2"/>
<dbReference type="InterPro" id="IPR036101">
    <property type="entry name" value="CarD-like/TRCF_RID_sf"/>
</dbReference>
<dbReference type="SMART" id="SM01058">
    <property type="entry name" value="CarD_TRCF"/>
    <property type="match status" value="1"/>
</dbReference>
<dbReference type="Gene3D" id="1.20.58.1290">
    <property type="entry name" value="CarD-like, C-terminal domain"/>
    <property type="match status" value="1"/>
</dbReference>
<evidence type="ECO:0000313" key="2">
    <source>
        <dbReference type="EMBL" id="RFU70447.1"/>
    </source>
</evidence>
<gene>
    <name evidence="2" type="ORF">D0469_07180</name>
</gene>
<dbReference type="SUPFAM" id="SSF141259">
    <property type="entry name" value="CarD-like"/>
    <property type="match status" value="1"/>
</dbReference>
<dbReference type="InterPro" id="IPR048792">
    <property type="entry name" value="CarD_C"/>
</dbReference>
<comment type="caution">
    <text evidence="2">The sequence shown here is derived from an EMBL/GenBank/DDBJ whole genome shotgun (WGS) entry which is preliminary data.</text>
</comment>
<proteinExistence type="predicted"/>